<feature type="compositionally biased region" description="Low complexity" evidence="1">
    <location>
        <begin position="996"/>
        <end position="1005"/>
    </location>
</feature>
<name>A0A8H5HZH4_9AGAR</name>
<dbReference type="OrthoDB" id="354769at2759"/>
<dbReference type="Proteomes" id="UP000518752">
    <property type="component" value="Unassembled WGS sequence"/>
</dbReference>
<feature type="compositionally biased region" description="Low complexity" evidence="1">
    <location>
        <begin position="831"/>
        <end position="847"/>
    </location>
</feature>
<keyword evidence="3" id="KW-1185">Reference proteome</keyword>
<organism evidence="2 3">
    <name type="scientific">Collybiopsis confluens</name>
    <dbReference type="NCBI Taxonomy" id="2823264"/>
    <lineage>
        <taxon>Eukaryota</taxon>
        <taxon>Fungi</taxon>
        <taxon>Dikarya</taxon>
        <taxon>Basidiomycota</taxon>
        <taxon>Agaricomycotina</taxon>
        <taxon>Agaricomycetes</taxon>
        <taxon>Agaricomycetidae</taxon>
        <taxon>Agaricales</taxon>
        <taxon>Marasmiineae</taxon>
        <taxon>Omphalotaceae</taxon>
        <taxon>Collybiopsis</taxon>
    </lineage>
</organism>
<proteinExistence type="predicted"/>
<feature type="compositionally biased region" description="Polar residues" evidence="1">
    <location>
        <begin position="957"/>
        <end position="967"/>
    </location>
</feature>
<feature type="region of interest" description="Disordered" evidence="1">
    <location>
        <begin position="440"/>
        <end position="478"/>
    </location>
</feature>
<feature type="compositionally biased region" description="Polar residues" evidence="1">
    <location>
        <begin position="235"/>
        <end position="248"/>
    </location>
</feature>
<feature type="compositionally biased region" description="Basic and acidic residues" evidence="1">
    <location>
        <begin position="440"/>
        <end position="450"/>
    </location>
</feature>
<protein>
    <submittedName>
        <fullName evidence="2">Uncharacterized protein</fullName>
    </submittedName>
</protein>
<feature type="region of interest" description="Disordered" evidence="1">
    <location>
        <begin position="233"/>
        <end position="262"/>
    </location>
</feature>
<comment type="caution">
    <text evidence="2">The sequence shown here is derived from an EMBL/GenBank/DDBJ whole genome shotgun (WGS) entry which is preliminary data.</text>
</comment>
<feature type="compositionally biased region" description="Basic and acidic residues" evidence="1">
    <location>
        <begin position="154"/>
        <end position="168"/>
    </location>
</feature>
<accession>A0A8H5HZH4</accession>
<gene>
    <name evidence="2" type="ORF">D9757_002248</name>
</gene>
<feature type="region of interest" description="Disordered" evidence="1">
    <location>
        <begin position="540"/>
        <end position="560"/>
    </location>
</feature>
<evidence type="ECO:0000256" key="1">
    <source>
        <dbReference type="SAM" id="MobiDB-lite"/>
    </source>
</evidence>
<feature type="compositionally biased region" description="Basic and acidic residues" evidence="1">
    <location>
        <begin position="606"/>
        <end position="620"/>
    </location>
</feature>
<evidence type="ECO:0000313" key="3">
    <source>
        <dbReference type="Proteomes" id="UP000518752"/>
    </source>
</evidence>
<sequence>MEGQFRRTKPLRVPSLPPFPPSRHTLRSSKSAHNLGHRSAPPAYATNAPPPLVDHSLPRLLSAEDVLGELFRKEDALHSLRILAQAGTGVMDSLEESYILQEPPVSPLNSRSASRQSFQSRTSARSRSTLAGDRVGMSFLRMALEDDEDEDDEDRRQGKGYHHLEKLSSFRSSRTTSRASTEDSLMSLDGEHSRTSQHPYSEGGSVKSVKSTVSRSALQYGLSSAAVRAVGGESYGSSTTSKMGSRATQGYEDDDIPRPNQLRQRRQQLPDIALIRTEIIHDALPQLPKLIPPSPLSASFDRTLSLSGYPSSGSSVQAGEPSTPVTSCLEEFSFRQERASLVTVCSDSEESCGSSRRPGSISTLAFGKVGSIRRKSGESSTREISFVFDSEKDASSSNHGFDLNGYEGDYNSASAEDWTDGEVDFAKYYQRRVSEDLHHVHHTYRAEKRTRLSRKERRQQQMESSHGKEARSGPTAGPLAVETHLTTTATTTTQDEAISTSLSAFQFVDQDPEDEARISISSTVYSKFYYDPYDVLPTPRTPETFAHSQTQRRPEPTLTMHRDRAKYSELQDQMSFMELTSPTKPPIPTSPKPSFERFTRTAKSGRSLERRTPPRDREQGLAKAAPAPRSNSYDDTLDMLPPPTSNNLDPLSRADLVRKSRKLAQVFGQTPHGSSLVAPLSISASDIGPSPSSFLDITSPTTSRHRASNSIAAFRKSAVLESKDRIKGNIERIKSKAIWPPPPSTQYISAASSRRHSIPLTPDEFEFLSELHRREPAPSERGETSVLDLDSGDNIEIGSVKSDRASFIDWDDDSPKVDVKGKNIHPVELISQSPQSSMSSRHSSLSSLTFAPPSAYPGGVPRNSFQPQEDSGIPATPFDSEDEGRNYNRHLQEQKQKLLARQPSLVSIFTPSLMSPEERAEAEKRRKREKLAKLHRFLGSRVPQGLVLGEDDESESGLPNLSVSSMGEETDMDGSGEEKRSWKKGMAKVTRRRSGSESGISSEWSDITDRRKEDLGANERLRMVKRAMRLEKMFGVAPPQTLYQLRAQGHVPHSQSISSISPAEAPKMARSSSAGAIEGLSSAPPNKSQIPTSRELLLPKDDNANEQSGGAAVEVDEMATSSTGPVIVGRPRGASLVYTHYEHSLNSLGDILDRDDRASLKELHEIFYPLDEPGTSQETDADVCADSDPPEYTSAYAGSIRSERRRSLPARTSMASLASLGSITSKISVNEAEGSGIDGNFQVRRRRAAKLTQFFGVDYRDLVQDVLESIESGVELERGRGRIDTEEAEDLLRKLRTIKGKRTGVLQ</sequence>
<feature type="compositionally biased region" description="Low complexity" evidence="1">
    <location>
        <begin position="110"/>
        <end position="129"/>
    </location>
</feature>
<feature type="region of interest" description="Disordered" evidence="1">
    <location>
        <begin position="145"/>
        <end position="208"/>
    </location>
</feature>
<feature type="region of interest" description="Disordered" evidence="1">
    <location>
        <begin position="579"/>
        <end position="651"/>
    </location>
</feature>
<feature type="region of interest" description="Disordered" evidence="1">
    <location>
        <begin position="773"/>
        <end position="795"/>
    </location>
</feature>
<feature type="compositionally biased region" description="Basic residues" evidence="1">
    <location>
        <begin position="981"/>
        <end position="993"/>
    </location>
</feature>
<feature type="compositionally biased region" description="Basic residues" evidence="1">
    <location>
        <begin position="1"/>
        <end position="10"/>
    </location>
</feature>
<feature type="region of interest" description="Disordered" evidence="1">
    <location>
        <begin position="1"/>
        <end position="53"/>
    </location>
</feature>
<feature type="region of interest" description="Disordered" evidence="1">
    <location>
        <begin position="102"/>
        <end position="131"/>
    </location>
</feature>
<feature type="compositionally biased region" description="Low complexity" evidence="1">
    <location>
        <begin position="169"/>
        <end position="179"/>
    </location>
</feature>
<feature type="compositionally biased region" description="Basic and acidic residues" evidence="1">
    <location>
        <begin position="773"/>
        <end position="783"/>
    </location>
</feature>
<feature type="region of interest" description="Disordered" evidence="1">
    <location>
        <begin position="808"/>
        <end position="884"/>
    </location>
</feature>
<feature type="region of interest" description="Disordered" evidence="1">
    <location>
        <begin position="948"/>
        <end position="1005"/>
    </location>
</feature>
<reference evidence="2 3" key="1">
    <citation type="journal article" date="2020" name="ISME J.">
        <title>Uncovering the hidden diversity of litter-decomposition mechanisms in mushroom-forming fungi.</title>
        <authorList>
            <person name="Floudas D."/>
            <person name="Bentzer J."/>
            <person name="Ahren D."/>
            <person name="Johansson T."/>
            <person name="Persson P."/>
            <person name="Tunlid A."/>
        </authorList>
    </citation>
    <scope>NUCLEOTIDE SEQUENCE [LARGE SCALE GENOMIC DNA]</scope>
    <source>
        <strain evidence="2 3">CBS 406.79</strain>
    </source>
</reference>
<evidence type="ECO:0000313" key="2">
    <source>
        <dbReference type="EMBL" id="KAF5392459.1"/>
    </source>
</evidence>
<dbReference type="EMBL" id="JAACJN010000005">
    <property type="protein sequence ID" value="KAF5392459.1"/>
    <property type="molecule type" value="Genomic_DNA"/>
</dbReference>
<feature type="region of interest" description="Disordered" evidence="1">
    <location>
        <begin position="1053"/>
        <end position="1091"/>
    </location>
</feature>